<reference evidence="2" key="3">
    <citation type="submission" date="2025-09" db="UniProtKB">
        <authorList>
            <consortium name="Ensembl"/>
        </authorList>
    </citation>
    <scope>IDENTIFICATION</scope>
</reference>
<proteinExistence type="predicted"/>
<dbReference type="Ensembl" id="ENSSHBT00005025069.1">
    <property type="protein sequence ID" value="ENSSHBP00005021034.1"/>
    <property type="gene ID" value="ENSSHBG00005017863.1"/>
</dbReference>
<reference evidence="2" key="2">
    <citation type="submission" date="2025-08" db="UniProtKB">
        <authorList>
            <consortium name="Ensembl"/>
        </authorList>
    </citation>
    <scope>IDENTIFICATION</scope>
</reference>
<dbReference type="GO" id="GO:0042007">
    <property type="term" value="F:interleukin-18 binding"/>
    <property type="evidence" value="ECO:0007669"/>
    <property type="project" value="InterPro"/>
</dbReference>
<dbReference type="InterPro" id="IPR055139">
    <property type="entry name" value="IL18BP-like_dom"/>
</dbReference>
<dbReference type="PANTHER" id="PTHR14292:SF2">
    <property type="entry name" value="INTERLEUKIN-18-BINDING PROTEIN"/>
    <property type="match status" value="1"/>
</dbReference>
<dbReference type="Proteomes" id="UP000472266">
    <property type="component" value="Chromosome 2"/>
</dbReference>
<evidence type="ECO:0000313" key="2">
    <source>
        <dbReference type="Ensembl" id="ENSSHBP00005021034.1"/>
    </source>
</evidence>
<reference evidence="2 3" key="1">
    <citation type="submission" date="2019-11" db="EMBL/GenBank/DDBJ databases">
        <title>Strigops habroptila (kakapo) genome, bStrHab1, primary haplotype, v2.</title>
        <authorList>
            <person name="Jarvis E.D."/>
            <person name="Howard J."/>
            <person name="Rhie A."/>
            <person name="Phillippy A."/>
            <person name="Korlach J."/>
            <person name="Digby A."/>
            <person name="Iorns D."/>
            <person name="Eason D."/>
            <person name="Robertson B."/>
            <person name="Raemaekers T."/>
            <person name="Howe K."/>
            <person name="Lewin H."/>
            <person name="Damas J."/>
            <person name="Hastie A."/>
            <person name="Tracey A."/>
            <person name="Chow W."/>
            <person name="Fedrigo O."/>
        </authorList>
    </citation>
    <scope>NUCLEOTIDE SEQUENCE [LARGE SCALE GENOMIC DNA]</scope>
</reference>
<organism evidence="2 3">
    <name type="scientific">Strigops habroptila</name>
    <name type="common">Kakapo</name>
    <dbReference type="NCBI Taxonomy" id="2489341"/>
    <lineage>
        <taxon>Eukaryota</taxon>
        <taxon>Metazoa</taxon>
        <taxon>Chordata</taxon>
        <taxon>Craniata</taxon>
        <taxon>Vertebrata</taxon>
        <taxon>Euteleostomi</taxon>
        <taxon>Archelosauria</taxon>
        <taxon>Archosauria</taxon>
        <taxon>Dinosauria</taxon>
        <taxon>Saurischia</taxon>
        <taxon>Theropoda</taxon>
        <taxon>Coelurosauria</taxon>
        <taxon>Aves</taxon>
        <taxon>Neognathae</taxon>
        <taxon>Neoaves</taxon>
        <taxon>Telluraves</taxon>
        <taxon>Australaves</taxon>
        <taxon>Psittaciformes</taxon>
        <taxon>Psittacidae</taxon>
        <taxon>Strigops</taxon>
    </lineage>
</organism>
<dbReference type="AlphaFoldDB" id="A0A672V330"/>
<dbReference type="InterPro" id="IPR013783">
    <property type="entry name" value="Ig-like_fold"/>
</dbReference>
<dbReference type="Pfam" id="PF22009">
    <property type="entry name" value="YLDV-IL18BP-like"/>
    <property type="match status" value="1"/>
</dbReference>
<dbReference type="InParanoid" id="A0A672V330"/>
<evidence type="ECO:0000259" key="1">
    <source>
        <dbReference type="PROSITE" id="PS50835"/>
    </source>
</evidence>
<dbReference type="OMA" id="MPSTEPH"/>
<feature type="domain" description="Ig-like" evidence="1">
    <location>
        <begin position="78"/>
        <end position="163"/>
    </location>
</feature>
<keyword evidence="3" id="KW-1185">Reference proteome</keyword>
<evidence type="ECO:0000313" key="3">
    <source>
        <dbReference type="Proteomes" id="UP000472266"/>
    </source>
</evidence>
<dbReference type="InterPro" id="IPR039681">
    <property type="entry name" value="IL18BP"/>
</dbReference>
<dbReference type="PANTHER" id="PTHR14292">
    <property type="entry name" value="INTERLEUKIN-18-BINDING PROTEIN"/>
    <property type="match status" value="1"/>
</dbReference>
<name>A0A672V330_STRHB</name>
<dbReference type="Gene3D" id="2.60.40.10">
    <property type="entry name" value="Immunoglobulins"/>
    <property type="match status" value="1"/>
</dbReference>
<dbReference type="GeneTree" id="ENSGT00960000189458"/>
<dbReference type="InterPro" id="IPR007110">
    <property type="entry name" value="Ig-like_dom"/>
</dbReference>
<dbReference type="PROSITE" id="PS50835">
    <property type="entry name" value="IG_LIKE"/>
    <property type="match status" value="1"/>
</dbReference>
<protein>
    <recommendedName>
        <fullName evidence="1">Ig-like domain-containing protein</fullName>
    </recommendedName>
</protein>
<accession>A0A672V330</accession>
<sequence length="184" mass="19910">MLRRWWGEKGGCWVELSRAQGSHPNTEPISATGTPPARLLLALLCWALTSRACPNLQPRRWGAGEGGDIPFSGVCQSPSDPRVPMGAGDSVTARCEALSTLPELTLIYWLGNGSFVEKLPPAAAAREEPVREEPRGAGVMLRRDLRLEPFSAHHSRTTFSCVVLSPLGAHTTDLRWPPPAPARG</sequence>